<dbReference type="NCBIfam" id="NF003417">
    <property type="entry name" value="PRK04813.1"/>
    <property type="match status" value="3"/>
</dbReference>
<dbReference type="Gene3D" id="3.30.559.10">
    <property type="entry name" value="Chloramphenicol acetyltransferase-like domain"/>
    <property type="match status" value="3"/>
</dbReference>
<evidence type="ECO:0000256" key="1">
    <source>
        <dbReference type="ARBA" id="ARBA00001957"/>
    </source>
</evidence>
<dbReference type="Gene3D" id="1.10.1200.10">
    <property type="entry name" value="ACP-like"/>
    <property type="match status" value="3"/>
</dbReference>
<dbReference type="InterPro" id="IPR010071">
    <property type="entry name" value="AA_adenyl_dom"/>
</dbReference>
<proteinExistence type="inferred from homology"/>
<dbReference type="GO" id="GO:0031177">
    <property type="term" value="F:phosphopantetheine binding"/>
    <property type="evidence" value="ECO:0007669"/>
    <property type="project" value="TreeGrafter"/>
</dbReference>
<dbReference type="SUPFAM" id="SSF47336">
    <property type="entry name" value="ACP-like"/>
    <property type="match status" value="3"/>
</dbReference>
<dbReference type="Proteomes" id="UP000198565">
    <property type="component" value="Unassembled WGS sequence"/>
</dbReference>
<organism evidence="4 5">
    <name type="scientific">Gracilibacillus orientalis</name>
    <dbReference type="NCBI Taxonomy" id="334253"/>
    <lineage>
        <taxon>Bacteria</taxon>
        <taxon>Bacillati</taxon>
        <taxon>Bacillota</taxon>
        <taxon>Bacilli</taxon>
        <taxon>Bacillales</taxon>
        <taxon>Bacillaceae</taxon>
        <taxon>Gracilibacillus</taxon>
    </lineage>
</organism>
<dbReference type="InterPro" id="IPR009081">
    <property type="entry name" value="PP-bd_ACP"/>
</dbReference>
<dbReference type="SUPFAM" id="SSF52777">
    <property type="entry name" value="CoA-dependent acyltransferases"/>
    <property type="match status" value="6"/>
</dbReference>
<dbReference type="Pfam" id="PF00668">
    <property type="entry name" value="Condensation"/>
    <property type="match status" value="3"/>
</dbReference>
<dbReference type="Gene3D" id="3.30.559.30">
    <property type="entry name" value="Nonribosomal peptide synthetase, condensation domain"/>
    <property type="match status" value="3"/>
</dbReference>
<dbReference type="NCBIfam" id="TIGR01733">
    <property type="entry name" value="AA-adenyl-dom"/>
    <property type="match status" value="3"/>
</dbReference>
<dbReference type="InterPro" id="IPR001242">
    <property type="entry name" value="Condensation_dom"/>
</dbReference>
<accession>A0A1I4H7F9</accession>
<dbReference type="STRING" id="334253.SAMN04487943_101241"/>
<dbReference type="GO" id="GO:0044550">
    <property type="term" value="P:secondary metabolite biosynthetic process"/>
    <property type="evidence" value="ECO:0007669"/>
    <property type="project" value="TreeGrafter"/>
</dbReference>
<name>A0A1I4H7F9_9BACI</name>
<dbReference type="GO" id="GO:0003824">
    <property type="term" value="F:catalytic activity"/>
    <property type="evidence" value="ECO:0007669"/>
    <property type="project" value="InterPro"/>
</dbReference>
<dbReference type="InterPro" id="IPR000873">
    <property type="entry name" value="AMP-dep_synth/lig_dom"/>
</dbReference>
<evidence type="ECO:0000256" key="2">
    <source>
        <dbReference type="ARBA" id="ARBA00006432"/>
    </source>
</evidence>
<dbReference type="CDD" id="cd05930">
    <property type="entry name" value="A_NRPS"/>
    <property type="match status" value="3"/>
</dbReference>
<dbReference type="PANTHER" id="PTHR45527:SF1">
    <property type="entry name" value="FATTY ACID SYNTHASE"/>
    <property type="match status" value="1"/>
</dbReference>
<feature type="domain" description="Carrier" evidence="3">
    <location>
        <begin position="960"/>
        <end position="1035"/>
    </location>
</feature>
<comment type="similarity">
    <text evidence="2">Belongs to the ATP-dependent AMP-binding enzyme family.</text>
</comment>
<dbReference type="InterPro" id="IPR023213">
    <property type="entry name" value="CAT-like_dom_sf"/>
</dbReference>
<dbReference type="InterPro" id="IPR025110">
    <property type="entry name" value="AMP-bd_C"/>
</dbReference>
<feature type="domain" description="Carrier" evidence="3">
    <location>
        <begin position="2021"/>
        <end position="2096"/>
    </location>
</feature>
<dbReference type="InterPro" id="IPR020845">
    <property type="entry name" value="AMP-binding_CS"/>
</dbReference>
<dbReference type="GO" id="GO:0005737">
    <property type="term" value="C:cytoplasm"/>
    <property type="evidence" value="ECO:0007669"/>
    <property type="project" value="TreeGrafter"/>
</dbReference>
<dbReference type="InterPro" id="IPR045851">
    <property type="entry name" value="AMP-bd_C_sf"/>
</dbReference>
<evidence type="ECO:0000259" key="3">
    <source>
        <dbReference type="PROSITE" id="PS50075"/>
    </source>
</evidence>
<dbReference type="PROSITE" id="PS50075">
    <property type="entry name" value="CARRIER"/>
    <property type="match status" value="3"/>
</dbReference>
<dbReference type="Gene3D" id="3.30.300.30">
    <property type="match status" value="3"/>
</dbReference>
<evidence type="ECO:0000313" key="4">
    <source>
        <dbReference type="EMBL" id="SFL37603.1"/>
    </source>
</evidence>
<dbReference type="PANTHER" id="PTHR45527">
    <property type="entry name" value="NONRIBOSOMAL PEPTIDE SYNTHETASE"/>
    <property type="match status" value="1"/>
</dbReference>
<dbReference type="EMBL" id="FOTR01000001">
    <property type="protein sequence ID" value="SFL37603.1"/>
    <property type="molecule type" value="Genomic_DNA"/>
</dbReference>
<dbReference type="Gene3D" id="2.30.38.10">
    <property type="entry name" value="Luciferase, Domain 3"/>
    <property type="match status" value="3"/>
</dbReference>
<gene>
    <name evidence="4" type="ORF">SAMN04487943_101241</name>
</gene>
<protein>
    <submittedName>
        <fullName evidence="4">AMP-binding enzyme C-terminal domain-containing protein</fullName>
    </submittedName>
</protein>
<comment type="cofactor">
    <cofactor evidence="1">
        <name>pantetheine 4'-phosphate</name>
        <dbReference type="ChEBI" id="CHEBI:47942"/>
    </cofactor>
</comment>
<evidence type="ECO:0000313" key="5">
    <source>
        <dbReference type="Proteomes" id="UP000198565"/>
    </source>
</evidence>
<dbReference type="Gene3D" id="3.40.50.980">
    <property type="match status" value="6"/>
</dbReference>
<dbReference type="RefSeq" id="WP_175495269.1">
    <property type="nucleotide sequence ID" value="NZ_FOTR01000001.1"/>
</dbReference>
<reference evidence="5" key="1">
    <citation type="submission" date="2016-10" db="EMBL/GenBank/DDBJ databases">
        <authorList>
            <person name="Varghese N."/>
            <person name="Submissions S."/>
        </authorList>
    </citation>
    <scope>NUCLEOTIDE SEQUENCE [LARGE SCALE GENOMIC DNA]</scope>
    <source>
        <strain evidence="5">CGMCC 1.4250</strain>
    </source>
</reference>
<dbReference type="InterPro" id="IPR036736">
    <property type="entry name" value="ACP-like_sf"/>
</dbReference>
<dbReference type="SUPFAM" id="SSF56801">
    <property type="entry name" value="Acetyl-CoA synthetase-like"/>
    <property type="match status" value="3"/>
</dbReference>
<dbReference type="Pfam" id="PF13193">
    <property type="entry name" value="AMP-binding_C"/>
    <property type="match status" value="1"/>
</dbReference>
<sequence length="3190" mass="365459">MKMSEKYKMPASREQMGLWLIHQMKQESNAYNIAGVLEFDGNLDVTILEESVQAIIKKHESLRTNLNFIEGSIQQIIRSELKVPINFVNVEMNKPAEKEWDKLVHQESIKVFDLENEPLIHFTLVKFSNNHHRLIIVMHHIIADGWSVKVLIDDLTKAYNSLLTEGKSNLDELDIQFADYAAWQDQNFHKNKFDQAISYWKGKFNAPIERLDLPKDYKTDAINPDESGNLTSIIDRQLYNNIRIFCEKHQITPYMFLMSAFAFLINKFSRKSNIIIGTPVANRPFKELEGVIGNFVNTLPIVFNIDSNSSVSNYINEAKDEISLSFTNQNLPFSEIVKAIAPERTYEANPLTNIMFVMQNMPKSSLSLNDLKINASEINAKQAKFDMTMFISEENDILNINFEYKKNLWHVETVSSLIYAYTKILCEFIKNPENLLSDINIFDSNFHTNHSIGKEQNNIEYPMESIIKRFEQNVIQNPSKPCIEDGEITLDYLTVSNKVNQSTIHLLNKGVKEGDFVGIYMSRSSEFIIQFLSVIKAGACAILLDKSLPKQRVESMLKRDNVSYLITEEILDFDFKGKIIITSGIKEMEYDESLIPKENINNPLYMIYTSGSTGLPKGVIVNQRQFLNYLNFAENTYIIPFEGEYALLHSSISFDLTLTSVFLPLFSNLTILIKKDDEINELNRVICSKNKFRFIKLTPSHLDIINQDLNSWYNHVSCLIVGGEQLYNHHIQKIENQDMVIFNEYGPTESTVGCSIEEIRYPFNKKNITIGREIPNVSLYILDENLNVLPPGFPGELYIGGDSVSNGYHQNPKTTSQLFIPDHLSDIPSKRLYRSGDICRLNYDGKIEYIGRKDEQVKIRGYRIETGEVENTVKIQFKEVKRVAVIASKDHNQLLCYYTSDSELSSEKIYKKLLNVLPKYMIPNLFIKLDSIPLTSNGKLDKKKLPYPDFNQEILEDDSYPKTETEKKLLNIFCDVLNINKINVEKSFFHYGGHSLMVMSVISRIKESFSIDLSLKAFLKSPTIRDIAETIDSLEPTANSKLISKISDNPAVASFGQDQILLINEINPESHGYNIPGGFEFIGDINLLAMKRAWEQVILRHEILRTQFIKEDNSAYQLISDDIELPFTYIDLSQDENPLKGWEEICKTETHRIFNLETAPLFHISLVKLNKNKHRLLFVIHHIIFDGWSVHLLIKDFLEYYQQYDEKSYKNSLAPLDIQYRDYAAWQKKQESSELFNNQIKYWVNKFKKASKTLELPTDYPRGFSRDRKGLHHITALHQDTVTKLKDYAFKSESSMFSLLISCFGLMLQRYSGNEKIIVGTPVANRNASTLEDLIGYFVNTISISLDGSNNPTFNEYLEKNKQDISESMSNQEVPFEKVVQAINPERNINNSSLFQVMFVLQNTPTKEVELPNILVKSLDIESYSTKFDLMVIVEEQANGNLIANFEYDTNLFKTETIVSMSEVFEQIINSCISEPHNQLNTISVIPEKQKSYLLQESFTRLDSIPLDQTFSQLFYKKTNIHADKMAVEDDERILTYTDLWNESAKVSKYLLDNDLKQGDILPIIMDRSSRFLSSIIGTFNIRGAYVPIDPYYPISRINNILSQIKCKVVLSERKFSDIFKQVDSDIKVIYYEDLPTPDGLFDLEILQFIKEGKPRDLSYIIFTSGSTGTPKGAMVEQKGMINHLYSKIEDLELKDDKIIQNASQSFDISVWQNLVSLLTGGSVYITNQEVSTNPIKLFQYQADKEIDILEVVPSFLRVALDMDISINTNALKYLLVTGEVLPVNLANRFYRKFPDVKLVNAYGPTECSDDVTHYFVPVNQSENLISVPIGKKIINTNIYILDKHLNLVPDGVPGELYISGEGVGRGYYNNPKQTAISFIPNSYSDGLASRLYKTGDLCRHIGNGVYQFINRKDRQVKVRGFRIELGEVEQAIMQMEEINDCVVWTYEQESHTRLVAYYLSKNEVDIDYFKAILSDKIPGYMVPSNFIKIDKIPLSLNGKIDYKLLPYPKTTIHTADKYVAPTTPLEIEISKIISEVLNIDNISTTSNFFEIGGYSLTATQVINKINQCKNLSVPIRIIFEKPTIKDLAKSIKNEYSTSSQVKISKVNRNVRIPASYGQQQLLLINKIMPDDYSYNVSGAMEFIGNINIEAFQSAISQIITRHEVLRTVFYEEEGEFYQKVLNSVPTPLEIVENKSWSDIVLEEGRRRFNFDKGPLFKLTLLEVADNHYKLMVVMHHIISDEWSIKILMEEVSYYYKSFKTQDALPKLEFQFADYANWHKRLLGSGVLNNQLTYWKEKLEDFNETLEIPSDFPRKLDWSNIGKNISYKMTEISKDTIKEICKENSVTPYVFLLSAFGVLLQKYSGMKAVTVGSPVLGRKNAAIEELIGYFVNTVVMKLDGRDNPSFKEFLRRVKEDTVDSLNNQDVPFEKVVEALHPVRNMEQNPLFQVMFVLNNMNMKEIDLPDVEVRTLPIHNNTAKFDLMFVLEERDDGYVVNIEFDSSLYKESTINNLFNSYKKVIEDITYDQNLLLSEIDVLDRNSYAKVVTNWNQTEDKFPTDKTYSQLLKNAAIKHSEKICASDHEKSLTYSEVWNRSCIVAAELIANNINVGSHVSLYLERSTNFLVSMIGVFHSRAAYVPIDPNYLKARASQILDQSKSDIIIAEKSLAKDVEKISNGIPILYIEDLLETKCIDTSLVEQRIHLGKESDLSYVIFTSGSTGQPKGVMIEQKGMINHLFAKIRDLNIEKDTIIQNSSQSFDISVWQNLICLLTGGNVHIVNQDVAMNPLTLFSEANKVNATILEVVPSLLRAVLDLNESVLISNLRFLIVTGEALPNDICEKWYKNFPHIPIINAYGPTECSDDVTHYFVPTRIDQEPIPLPIGFRLSNIKIYILDDFLRPVPIGVKGELFIGGISVGRGYIDNPRETAKSFIPDPFSSEKGGRLYKSGDLCRYLPDGSIQFLGRLDHQVKIRGFRIEISEIEFAIRKHKNISDCVVVPNNHNNQDRLVCYYVSEEKMENIQFKDYLMKLLPSYMVPSFFIRMDKLPLTPNGKINRAALPKPNDSIDNLNQDLEYVAPKTDIEKQVSTIMGKLLEVSKVGLNNNFFDIGGHSLLVNKLIIEIEREFSYTLGFRDFFENPTVESVARFIMKDIEAKDNLIAAIELLDENEAIELLNRMEKGESAESILKRLKL</sequence>
<dbReference type="Pfam" id="PF00550">
    <property type="entry name" value="PP-binding"/>
    <property type="match status" value="3"/>
</dbReference>
<dbReference type="GO" id="GO:0008610">
    <property type="term" value="P:lipid biosynthetic process"/>
    <property type="evidence" value="ECO:0007669"/>
    <property type="project" value="UniProtKB-ARBA"/>
</dbReference>
<dbReference type="CDD" id="cd19531">
    <property type="entry name" value="LCL_NRPS-like"/>
    <property type="match status" value="3"/>
</dbReference>
<dbReference type="GO" id="GO:0043041">
    <property type="term" value="P:amino acid activation for nonribosomal peptide biosynthetic process"/>
    <property type="evidence" value="ECO:0007669"/>
    <property type="project" value="TreeGrafter"/>
</dbReference>
<keyword evidence="5" id="KW-1185">Reference proteome</keyword>
<dbReference type="PROSITE" id="PS00455">
    <property type="entry name" value="AMP_BINDING"/>
    <property type="match status" value="3"/>
</dbReference>
<feature type="domain" description="Carrier" evidence="3">
    <location>
        <begin position="3075"/>
        <end position="3150"/>
    </location>
</feature>
<dbReference type="Pfam" id="PF00501">
    <property type="entry name" value="AMP-binding"/>
    <property type="match status" value="3"/>
</dbReference>